<comment type="caution">
    <text evidence="2">The sequence shown here is derived from an EMBL/GenBank/DDBJ whole genome shotgun (WGS) entry which is preliminary data.</text>
</comment>
<dbReference type="Proteomes" id="UP001381693">
    <property type="component" value="Unassembled WGS sequence"/>
</dbReference>
<gene>
    <name evidence="2" type="ORF">SK128_019521</name>
</gene>
<evidence type="ECO:0000313" key="2">
    <source>
        <dbReference type="EMBL" id="KAK7075805.1"/>
    </source>
</evidence>
<feature type="signal peptide" evidence="1">
    <location>
        <begin position="1"/>
        <end position="24"/>
    </location>
</feature>
<accession>A0AAN9A886</accession>
<proteinExistence type="predicted"/>
<keyword evidence="3" id="KW-1185">Reference proteome</keyword>
<feature type="chain" id="PRO_5043051753" evidence="1">
    <location>
        <begin position="25"/>
        <end position="74"/>
    </location>
</feature>
<reference evidence="2 3" key="1">
    <citation type="submission" date="2023-11" db="EMBL/GenBank/DDBJ databases">
        <title>Halocaridina rubra genome assembly.</title>
        <authorList>
            <person name="Smith C."/>
        </authorList>
    </citation>
    <scope>NUCLEOTIDE SEQUENCE [LARGE SCALE GENOMIC DNA]</scope>
    <source>
        <strain evidence="2">EP-1</strain>
        <tissue evidence="2">Whole</tissue>
    </source>
</reference>
<feature type="non-terminal residue" evidence="2">
    <location>
        <position position="1"/>
    </location>
</feature>
<evidence type="ECO:0000313" key="3">
    <source>
        <dbReference type="Proteomes" id="UP001381693"/>
    </source>
</evidence>
<evidence type="ECO:0000256" key="1">
    <source>
        <dbReference type="SAM" id="SignalP"/>
    </source>
</evidence>
<name>A0AAN9A886_HALRR</name>
<keyword evidence="1" id="KW-0732">Signal</keyword>
<dbReference type="EMBL" id="JAXCGZ010010102">
    <property type="protein sequence ID" value="KAK7075805.1"/>
    <property type="molecule type" value="Genomic_DNA"/>
</dbReference>
<dbReference type="AlphaFoldDB" id="A0AAN9A886"/>
<organism evidence="2 3">
    <name type="scientific">Halocaridina rubra</name>
    <name type="common">Hawaiian red shrimp</name>
    <dbReference type="NCBI Taxonomy" id="373956"/>
    <lineage>
        <taxon>Eukaryota</taxon>
        <taxon>Metazoa</taxon>
        <taxon>Ecdysozoa</taxon>
        <taxon>Arthropoda</taxon>
        <taxon>Crustacea</taxon>
        <taxon>Multicrustacea</taxon>
        <taxon>Malacostraca</taxon>
        <taxon>Eumalacostraca</taxon>
        <taxon>Eucarida</taxon>
        <taxon>Decapoda</taxon>
        <taxon>Pleocyemata</taxon>
        <taxon>Caridea</taxon>
        <taxon>Atyoidea</taxon>
        <taxon>Atyidae</taxon>
        <taxon>Halocaridina</taxon>
    </lineage>
</organism>
<protein>
    <submittedName>
        <fullName evidence="2">Uncharacterized protein</fullName>
    </submittedName>
</protein>
<sequence length="74" mass="8315">NLLRNLTFVVHILAMLILSSSVAPHIIGTSSLQQLLSSSCLLYNAHSRALKRMYTYYQPTSRTFSNLVESEKEG</sequence>